<dbReference type="RefSeq" id="WP_377348384.1">
    <property type="nucleotide sequence ID" value="NZ_JBHLTP010000011.1"/>
</dbReference>
<dbReference type="InterPro" id="IPR038300">
    <property type="entry name" value="SASP_sf_alpha/beta"/>
</dbReference>
<gene>
    <name evidence="2" type="ORF">ACFFGV_12680</name>
</gene>
<dbReference type="Gene3D" id="6.10.10.80">
    <property type="entry name" value="Small, acid-soluble spore protein, alpha/beta type-like"/>
    <property type="match status" value="1"/>
</dbReference>
<comment type="caution">
    <text evidence="2">The sequence shown here is derived from an EMBL/GenBank/DDBJ whole genome shotgun (WGS) entry which is preliminary data.</text>
</comment>
<feature type="compositionally biased region" description="Polar residues" evidence="1">
    <location>
        <begin position="41"/>
        <end position="55"/>
    </location>
</feature>
<dbReference type="Proteomes" id="UP001589836">
    <property type="component" value="Unassembled WGS sequence"/>
</dbReference>
<name>A0ABV6LPV2_9BACI</name>
<protein>
    <submittedName>
        <fullName evidence="2">Small, acid-soluble spore protein, alpha/beta type</fullName>
    </submittedName>
</protein>
<dbReference type="Pfam" id="PF00269">
    <property type="entry name" value="SASP"/>
    <property type="match status" value="1"/>
</dbReference>
<feature type="region of interest" description="Disordered" evidence="1">
    <location>
        <begin position="26"/>
        <end position="83"/>
    </location>
</feature>
<evidence type="ECO:0000256" key="1">
    <source>
        <dbReference type="SAM" id="MobiDB-lite"/>
    </source>
</evidence>
<accession>A0ABV6LPV2</accession>
<sequence>MANNKLLVPEARAGMDSLKASIIERKEISQGNRKTAHENAVPSQTDKGNLTSREAGQQGGSLGGNMVRELVRMGEQQLKNNKP</sequence>
<evidence type="ECO:0000313" key="2">
    <source>
        <dbReference type="EMBL" id="MFC0524422.1"/>
    </source>
</evidence>
<dbReference type="InterPro" id="IPR001448">
    <property type="entry name" value="SASP_alpha/beta-type"/>
</dbReference>
<evidence type="ECO:0000313" key="3">
    <source>
        <dbReference type="Proteomes" id="UP001589836"/>
    </source>
</evidence>
<dbReference type="EMBL" id="JBHLTP010000011">
    <property type="protein sequence ID" value="MFC0524422.1"/>
    <property type="molecule type" value="Genomic_DNA"/>
</dbReference>
<reference evidence="2 3" key="1">
    <citation type="submission" date="2024-09" db="EMBL/GenBank/DDBJ databases">
        <authorList>
            <person name="Sun Q."/>
            <person name="Mori K."/>
        </authorList>
    </citation>
    <scope>NUCLEOTIDE SEQUENCE [LARGE SCALE GENOMIC DNA]</scope>
    <source>
        <strain evidence="2 3">NCAIM B.02529</strain>
    </source>
</reference>
<proteinExistence type="predicted"/>
<organism evidence="2 3">
    <name type="scientific">Pontibacillus salicampi</name>
    <dbReference type="NCBI Taxonomy" id="1449801"/>
    <lineage>
        <taxon>Bacteria</taxon>
        <taxon>Bacillati</taxon>
        <taxon>Bacillota</taxon>
        <taxon>Bacilli</taxon>
        <taxon>Bacillales</taxon>
        <taxon>Bacillaceae</taxon>
        <taxon>Pontibacillus</taxon>
    </lineage>
</organism>
<keyword evidence="3" id="KW-1185">Reference proteome</keyword>